<name>A0A346XUI0_9ACTN</name>
<proteinExistence type="inferred from homology"/>
<evidence type="ECO:0000256" key="1">
    <source>
        <dbReference type="ARBA" id="ARBA00004117"/>
    </source>
</evidence>
<accession>A0A346XUI0</accession>
<comment type="similarity">
    <text evidence="2 4">Belongs to the FliE family.</text>
</comment>
<evidence type="ECO:0000256" key="2">
    <source>
        <dbReference type="ARBA" id="ARBA00009272"/>
    </source>
</evidence>
<dbReference type="PANTHER" id="PTHR34653:SF1">
    <property type="entry name" value="FLAGELLAR HOOK-BASAL BODY COMPLEX PROTEIN FLIE"/>
    <property type="match status" value="1"/>
</dbReference>
<dbReference type="PANTHER" id="PTHR34653">
    <property type="match status" value="1"/>
</dbReference>
<keyword evidence="8" id="KW-1185">Reference proteome</keyword>
<dbReference type="NCBIfam" id="TIGR00205">
    <property type="entry name" value="fliE"/>
    <property type="match status" value="1"/>
</dbReference>
<dbReference type="KEGG" id="euz:DVS28_a1177"/>
<dbReference type="GO" id="GO:0005198">
    <property type="term" value="F:structural molecule activity"/>
    <property type="evidence" value="ECO:0007669"/>
    <property type="project" value="UniProtKB-UniRule"/>
</dbReference>
<organism evidence="7 8">
    <name type="scientific">Euzebya pacifica</name>
    <dbReference type="NCBI Taxonomy" id="1608957"/>
    <lineage>
        <taxon>Bacteria</taxon>
        <taxon>Bacillati</taxon>
        <taxon>Actinomycetota</taxon>
        <taxon>Nitriliruptoria</taxon>
        <taxon>Euzebyales</taxon>
    </lineage>
</organism>
<dbReference type="Proteomes" id="UP000264006">
    <property type="component" value="Chromosome"/>
</dbReference>
<sequence>MAIPPISARPMTGTGPIARPTMAPTGGQPAAGQATGATDGAGFGKAIADALGSVQESHQVADGLAQQAATGQLENVHDYMIAATQAQLATELTVAVRNKALESFNEIMRMQV</sequence>
<reference evidence="7 8" key="1">
    <citation type="submission" date="2018-09" db="EMBL/GenBank/DDBJ databases">
        <title>Complete genome sequence of Euzebya sp. DY32-46 isolated from seawater of Pacific Ocean.</title>
        <authorList>
            <person name="Xu L."/>
            <person name="Wu Y.-H."/>
            <person name="Xu X.-W."/>
        </authorList>
    </citation>
    <scope>NUCLEOTIDE SEQUENCE [LARGE SCALE GENOMIC DNA]</scope>
    <source>
        <strain evidence="7 8">DY32-46</strain>
    </source>
</reference>
<feature type="region of interest" description="Disordered" evidence="6">
    <location>
        <begin position="1"/>
        <end position="39"/>
    </location>
</feature>
<feature type="compositionally biased region" description="Low complexity" evidence="6">
    <location>
        <begin position="23"/>
        <end position="39"/>
    </location>
</feature>
<dbReference type="GO" id="GO:0009425">
    <property type="term" value="C:bacterial-type flagellum basal body"/>
    <property type="evidence" value="ECO:0007669"/>
    <property type="project" value="UniProtKB-SubCell"/>
</dbReference>
<comment type="subcellular location">
    <subcellularLocation>
        <location evidence="1 4">Bacterial flagellum basal body</location>
    </subcellularLocation>
</comment>
<keyword evidence="7" id="KW-0966">Cell projection</keyword>
<dbReference type="RefSeq" id="WP_216826419.1">
    <property type="nucleotide sequence ID" value="NZ_CP031165.1"/>
</dbReference>
<evidence type="ECO:0000256" key="5">
    <source>
        <dbReference type="NCBIfam" id="TIGR00205"/>
    </source>
</evidence>
<dbReference type="InterPro" id="IPR001624">
    <property type="entry name" value="FliE"/>
</dbReference>
<protein>
    <recommendedName>
        <fullName evidence="4 5">Flagellar hook-basal body complex protein FliE</fullName>
    </recommendedName>
</protein>
<dbReference type="HAMAP" id="MF_00724">
    <property type="entry name" value="FliE"/>
    <property type="match status" value="1"/>
</dbReference>
<evidence type="ECO:0000313" key="8">
    <source>
        <dbReference type="Proteomes" id="UP000264006"/>
    </source>
</evidence>
<keyword evidence="7" id="KW-0282">Flagellum</keyword>
<evidence type="ECO:0000256" key="3">
    <source>
        <dbReference type="ARBA" id="ARBA00023143"/>
    </source>
</evidence>
<dbReference type="Pfam" id="PF02049">
    <property type="entry name" value="FliE"/>
    <property type="match status" value="1"/>
</dbReference>
<keyword evidence="7" id="KW-0969">Cilium</keyword>
<dbReference type="EMBL" id="CP031165">
    <property type="protein sequence ID" value="AXV05877.1"/>
    <property type="molecule type" value="Genomic_DNA"/>
</dbReference>
<evidence type="ECO:0000256" key="6">
    <source>
        <dbReference type="SAM" id="MobiDB-lite"/>
    </source>
</evidence>
<dbReference type="GO" id="GO:0003774">
    <property type="term" value="F:cytoskeletal motor activity"/>
    <property type="evidence" value="ECO:0007669"/>
    <property type="project" value="InterPro"/>
</dbReference>
<evidence type="ECO:0000313" key="7">
    <source>
        <dbReference type="EMBL" id="AXV05877.1"/>
    </source>
</evidence>
<dbReference type="GO" id="GO:0071973">
    <property type="term" value="P:bacterial-type flagellum-dependent cell motility"/>
    <property type="evidence" value="ECO:0007669"/>
    <property type="project" value="InterPro"/>
</dbReference>
<dbReference type="PRINTS" id="PR01006">
    <property type="entry name" value="FLGHOOKFLIE"/>
</dbReference>
<gene>
    <name evidence="4" type="primary">fliE</name>
    <name evidence="7" type="ORF">DVS28_a1177</name>
</gene>
<keyword evidence="3 4" id="KW-0975">Bacterial flagellum</keyword>
<evidence type="ECO:0000256" key="4">
    <source>
        <dbReference type="HAMAP-Rule" id="MF_00724"/>
    </source>
</evidence>
<dbReference type="AlphaFoldDB" id="A0A346XUI0"/>